<evidence type="ECO:0000313" key="2">
    <source>
        <dbReference type="Proteomes" id="UP001235840"/>
    </source>
</evidence>
<dbReference type="EMBL" id="JAUSTY010000032">
    <property type="protein sequence ID" value="MDQ0168441.1"/>
    <property type="molecule type" value="Genomic_DNA"/>
</dbReference>
<comment type="caution">
    <text evidence="1">The sequence shown here is derived from an EMBL/GenBank/DDBJ whole genome shotgun (WGS) entry which is preliminary data.</text>
</comment>
<evidence type="ECO:0000313" key="1">
    <source>
        <dbReference type="EMBL" id="MDQ0168441.1"/>
    </source>
</evidence>
<dbReference type="Proteomes" id="UP001235840">
    <property type="component" value="Unassembled WGS sequence"/>
</dbReference>
<protein>
    <submittedName>
        <fullName evidence="1">Uncharacterized protein</fullName>
    </submittedName>
</protein>
<reference evidence="1 2" key="1">
    <citation type="submission" date="2023-07" db="EMBL/GenBank/DDBJ databases">
        <title>Genomic Encyclopedia of Type Strains, Phase IV (KMG-IV): sequencing the most valuable type-strain genomes for metagenomic binning, comparative biology and taxonomic classification.</title>
        <authorList>
            <person name="Goeker M."/>
        </authorList>
    </citation>
    <scope>NUCLEOTIDE SEQUENCE [LARGE SCALE GENOMIC DNA]</scope>
    <source>
        <strain evidence="1 2">DSM 12751</strain>
    </source>
</reference>
<accession>A0ABT9W5B5</accession>
<sequence length="217" mass="24698">MQNDLWTRYFRTFDILPDKAVQEVDIRLVMEDCEGELNFSDLQLQEGGTSTGHILANREMLSREYTSGEDSTPEPLIKRHFNAVIRGAKVLGIPNRALPAEEQYIDSRVTGGMDYTLLSTSPHPSRGVSFAHFHRTRTFILERPLQASSLLEFKASSRIVAVNRELTSQFTGFYHTIPGLFGKFHVDLKRSGDAEHIWTGSGYMLCEVDTWLKGEKW</sequence>
<proteinExistence type="predicted"/>
<name>A0ABT9W5B5_9BACI</name>
<dbReference type="RefSeq" id="WP_307398174.1">
    <property type="nucleotide sequence ID" value="NZ_BAAADK010000012.1"/>
</dbReference>
<keyword evidence="2" id="KW-1185">Reference proteome</keyword>
<organism evidence="1 2">
    <name type="scientific">Caldalkalibacillus horti</name>
    <dbReference type="NCBI Taxonomy" id="77523"/>
    <lineage>
        <taxon>Bacteria</taxon>
        <taxon>Bacillati</taxon>
        <taxon>Bacillota</taxon>
        <taxon>Bacilli</taxon>
        <taxon>Bacillales</taxon>
        <taxon>Bacillaceae</taxon>
        <taxon>Caldalkalibacillus</taxon>
    </lineage>
</organism>
<gene>
    <name evidence="1" type="ORF">J2S11_004403</name>
</gene>